<dbReference type="InterPro" id="IPR039809">
    <property type="entry name" value="Chemokine_b/g/d"/>
</dbReference>
<dbReference type="KEGG" id="asn:102370685"/>
<dbReference type="GO" id="GO:0048245">
    <property type="term" value="P:eosinophil chemotaxis"/>
    <property type="evidence" value="ECO:0007669"/>
    <property type="project" value="TreeGrafter"/>
</dbReference>
<dbReference type="GeneID" id="102370685"/>
<sequence length="91" mass="10290">MKACAPVVMILLIFAFCSQASSTPVGSDIPTSCCFSYTSRKPPRNLVVKYYRTNKKCSWQAVVFITKKGREICSNPEDSWVQKYVNSLEQN</sequence>
<dbReference type="STRING" id="38654.A0A1U7SKK5"/>
<keyword evidence="7" id="KW-1185">Reference proteome</keyword>
<dbReference type="GO" id="GO:0048020">
    <property type="term" value="F:CCR chemokine receptor binding"/>
    <property type="evidence" value="ECO:0007669"/>
    <property type="project" value="TreeGrafter"/>
</dbReference>
<evidence type="ECO:0000313" key="7">
    <source>
        <dbReference type="Proteomes" id="UP000189705"/>
    </source>
</evidence>
<dbReference type="CDD" id="cd00272">
    <property type="entry name" value="Chemokine_CC"/>
    <property type="match status" value="1"/>
</dbReference>
<accession>A0A1U7SKK5</accession>
<comment type="similarity">
    <text evidence="1">Belongs to the intercrine beta (chemokine CC) family.</text>
</comment>
<name>A0A1U7SKK5_ALLSI</name>
<reference evidence="8" key="1">
    <citation type="submission" date="2025-08" db="UniProtKB">
        <authorList>
            <consortium name="RefSeq"/>
        </authorList>
    </citation>
    <scope>IDENTIFICATION</scope>
</reference>
<evidence type="ECO:0000259" key="6">
    <source>
        <dbReference type="SMART" id="SM00199"/>
    </source>
</evidence>
<dbReference type="AlphaFoldDB" id="A0A1U7SKK5"/>
<dbReference type="Pfam" id="PF00048">
    <property type="entry name" value="IL8"/>
    <property type="match status" value="1"/>
</dbReference>
<dbReference type="GO" id="GO:0005615">
    <property type="term" value="C:extracellular space"/>
    <property type="evidence" value="ECO:0007669"/>
    <property type="project" value="UniProtKB-KW"/>
</dbReference>
<dbReference type="SMART" id="SM00199">
    <property type="entry name" value="SCY"/>
    <property type="match status" value="1"/>
</dbReference>
<dbReference type="GO" id="GO:0070098">
    <property type="term" value="P:chemokine-mediated signaling pathway"/>
    <property type="evidence" value="ECO:0007669"/>
    <property type="project" value="TreeGrafter"/>
</dbReference>
<dbReference type="eggNOG" id="ENOG502S8M4">
    <property type="taxonomic scope" value="Eukaryota"/>
</dbReference>
<dbReference type="InterPro" id="IPR001811">
    <property type="entry name" value="Chemokine_IL8-like_dom"/>
</dbReference>
<organism evidence="7 8">
    <name type="scientific">Alligator sinensis</name>
    <name type="common">Chinese alligator</name>
    <dbReference type="NCBI Taxonomy" id="38654"/>
    <lineage>
        <taxon>Eukaryota</taxon>
        <taxon>Metazoa</taxon>
        <taxon>Chordata</taxon>
        <taxon>Craniata</taxon>
        <taxon>Vertebrata</taxon>
        <taxon>Euteleostomi</taxon>
        <taxon>Archelosauria</taxon>
        <taxon>Archosauria</taxon>
        <taxon>Crocodylia</taxon>
        <taxon>Alligatoridae</taxon>
        <taxon>Alligatorinae</taxon>
        <taxon>Alligator</taxon>
    </lineage>
</organism>
<dbReference type="Gene3D" id="2.40.50.40">
    <property type="match status" value="1"/>
</dbReference>
<evidence type="ECO:0000313" key="8">
    <source>
        <dbReference type="RefSeq" id="XP_006037467.1"/>
    </source>
</evidence>
<evidence type="ECO:0000256" key="3">
    <source>
        <dbReference type="ARBA" id="ARBA00022514"/>
    </source>
</evidence>
<dbReference type="GO" id="GO:0030335">
    <property type="term" value="P:positive regulation of cell migration"/>
    <property type="evidence" value="ECO:0007669"/>
    <property type="project" value="TreeGrafter"/>
</dbReference>
<evidence type="ECO:0000256" key="5">
    <source>
        <dbReference type="SAM" id="SignalP"/>
    </source>
</evidence>
<dbReference type="PANTHER" id="PTHR12015:SF103">
    <property type="entry name" value="C-C MOTIF CHEMOKINE 4-RELATED"/>
    <property type="match status" value="1"/>
</dbReference>
<dbReference type="Proteomes" id="UP000189705">
    <property type="component" value="Unplaced"/>
</dbReference>
<gene>
    <name evidence="8" type="primary">LOC102370685</name>
</gene>
<feature type="signal peptide" evidence="5">
    <location>
        <begin position="1"/>
        <end position="22"/>
    </location>
</feature>
<dbReference type="GO" id="GO:0008009">
    <property type="term" value="F:chemokine activity"/>
    <property type="evidence" value="ECO:0007669"/>
    <property type="project" value="InterPro"/>
</dbReference>
<dbReference type="GO" id="GO:0061844">
    <property type="term" value="P:antimicrobial humoral immune response mediated by antimicrobial peptide"/>
    <property type="evidence" value="ECO:0007669"/>
    <property type="project" value="TreeGrafter"/>
</dbReference>
<feature type="domain" description="Chemokine interleukin-8-like" evidence="6">
    <location>
        <begin position="30"/>
        <end position="88"/>
    </location>
</feature>
<evidence type="ECO:0000256" key="2">
    <source>
        <dbReference type="ARBA" id="ARBA00022500"/>
    </source>
</evidence>
<proteinExistence type="inferred from homology"/>
<dbReference type="SUPFAM" id="SSF54117">
    <property type="entry name" value="Interleukin 8-like chemokines"/>
    <property type="match status" value="1"/>
</dbReference>
<evidence type="ECO:0000256" key="1">
    <source>
        <dbReference type="ARBA" id="ARBA00010868"/>
    </source>
</evidence>
<evidence type="ECO:0000256" key="4">
    <source>
        <dbReference type="ARBA" id="ARBA00022729"/>
    </source>
</evidence>
<dbReference type="GO" id="GO:0006954">
    <property type="term" value="P:inflammatory response"/>
    <property type="evidence" value="ECO:0007669"/>
    <property type="project" value="TreeGrafter"/>
</dbReference>
<dbReference type="PANTHER" id="PTHR12015">
    <property type="entry name" value="SMALL INDUCIBLE CYTOKINE A"/>
    <property type="match status" value="1"/>
</dbReference>
<feature type="chain" id="PRO_5010587823" evidence="5">
    <location>
        <begin position="23"/>
        <end position="91"/>
    </location>
</feature>
<protein>
    <submittedName>
        <fullName evidence="8">C-C motif chemokine 4-like</fullName>
    </submittedName>
</protein>
<keyword evidence="2" id="KW-0145">Chemotaxis</keyword>
<dbReference type="FunFam" id="2.40.50.40:FF:000002">
    <property type="entry name" value="C-C motif chemokine"/>
    <property type="match status" value="1"/>
</dbReference>
<dbReference type="InParanoid" id="A0A1U7SKK5"/>
<keyword evidence="4 5" id="KW-0732">Signal</keyword>
<dbReference type="RefSeq" id="XP_006037467.1">
    <property type="nucleotide sequence ID" value="XM_006037405.2"/>
</dbReference>
<keyword evidence="3" id="KW-0202">Cytokine</keyword>
<dbReference type="InterPro" id="IPR036048">
    <property type="entry name" value="Interleukin_8-like_sf"/>
</dbReference>
<dbReference type="OrthoDB" id="9447832at2759"/>